<dbReference type="OrthoDB" id="3384997at2"/>
<evidence type="ECO:0008006" key="4">
    <source>
        <dbReference type="Google" id="ProtNLM"/>
    </source>
</evidence>
<dbReference type="KEGG" id="ams:AMIS_20570"/>
<proteinExistence type="predicted"/>
<gene>
    <name evidence="2" type="ordered locus">AMIS_20570</name>
</gene>
<keyword evidence="3" id="KW-1185">Reference proteome</keyword>
<keyword evidence="1" id="KW-0812">Transmembrane</keyword>
<evidence type="ECO:0000313" key="2">
    <source>
        <dbReference type="EMBL" id="BAL87277.1"/>
    </source>
</evidence>
<feature type="transmembrane region" description="Helical" evidence="1">
    <location>
        <begin position="49"/>
        <end position="67"/>
    </location>
</feature>
<feature type="transmembrane region" description="Helical" evidence="1">
    <location>
        <begin position="79"/>
        <end position="98"/>
    </location>
</feature>
<keyword evidence="1" id="KW-1133">Transmembrane helix</keyword>
<reference evidence="2 3" key="1">
    <citation type="submission" date="2012-02" db="EMBL/GenBank/DDBJ databases">
        <title>Complete genome sequence of Actinoplanes missouriensis 431 (= NBRC 102363).</title>
        <authorList>
            <person name="Ohnishi Y."/>
            <person name="Ishikawa J."/>
            <person name="Sekine M."/>
            <person name="Hosoyama A."/>
            <person name="Harada T."/>
            <person name="Narita H."/>
            <person name="Hata T."/>
            <person name="Konno Y."/>
            <person name="Tutikane K."/>
            <person name="Fujita N."/>
            <person name="Horinouchi S."/>
            <person name="Hayakawa M."/>
        </authorList>
    </citation>
    <scope>NUCLEOTIDE SEQUENCE [LARGE SCALE GENOMIC DNA]</scope>
    <source>
        <strain evidence="3">ATCC 14538 / DSM 43046 / CBS 188.64 / JCM 3121 / NBRC 102363 / NCIMB 12654 / NRRL B-3342 / UNCC 431</strain>
    </source>
</reference>
<feature type="transmembrane region" description="Helical" evidence="1">
    <location>
        <begin position="20"/>
        <end position="37"/>
    </location>
</feature>
<evidence type="ECO:0000256" key="1">
    <source>
        <dbReference type="SAM" id="Phobius"/>
    </source>
</evidence>
<dbReference type="AlphaFoldDB" id="I0H2P0"/>
<organism evidence="2 3">
    <name type="scientific">Actinoplanes missouriensis (strain ATCC 14538 / DSM 43046 / CBS 188.64 / JCM 3121 / NBRC 102363 / NCIMB 12654 / NRRL B-3342 / UNCC 431)</name>
    <dbReference type="NCBI Taxonomy" id="512565"/>
    <lineage>
        <taxon>Bacteria</taxon>
        <taxon>Bacillati</taxon>
        <taxon>Actinomycetota</taxon>
        <taxon>Actinomycetes</taxon>
        <taxon>Micromonosporales</taxon>
        <taxon>Micromonosporaceae</taxon>
        <taxon>Actinoplanes</taxon>
    </lineage>
</organism>
<keyword evidence="1" id="KW-0472">Membrane</keyword>
<dbReference type="RefSeq" id="WP_014442172.1">
    <property type="nucleotide sequence ID" value="NC_017093.1"/>
</dbReference>
<evidence type="ECO:0000313" key="3">
    <source>
        <dbReference type="Proteomes" id="UP000007882"/>
    </source>
</evidence>
<dbReference type="EMBL" id="AP012319">
    <property type="protein sequence ID" value="BAL87277.1"/>
    <property type="molecule type" value="Genomic_DNA"/>
</dbReference>
<dbReference type="Proteomes" id="UP000007882">
    <property type="component" value="Chromosome"/>
</dbReference>
<dbReference type="HOGENOM" id="CLU_2044674_0_0_11"/>
<protein>
    <recommendedName>
        <fullName evidence="4">Holin</fullName>
    </recommendedName>
</protein>
<name>I0H2P0_ACTM4</name>
<sequence>MDSIVFPTLPTYLFEASPAGLLSLALTVILPLLAGLLMKSSWSAFTKGLVLLALSAVKAFLEAALGATQTGESFDAWQVGYGIAVNFGIAVAVYFGLLRDTAVQRAAINSGVKDRRATVR</sequence>
<accession>I0H2P0</accession>
<dbReference type="PATRIC" id="fig|512565.3.peg.2059"/>